<comment type="caution">
    <text evidence="1">The sequence shown here is derived from an EMBL/GenBank/DDBJ whole genome shotgun (WGS) entry which is preliminary data.</text>
</comment>
<dbReference type="Proteomes" id="UP000282323">
    <property type="component" value="Unassembled WGS sequence"/>
</dbReference>
<evidence type="ECO:0000313" key="2">
    <source>
        <dbReference type="Proteomes" id="UP000282323"/>
    </source>
</evidence>
<organism evidence="1 2">
    <name type="scientific">Natrarchaeobius chitinivorans</name>
    <dbReference type="NCBI Taxonomy" id="1679083"/>
    <lineage>
        <taxon>Archaea</taxon>
        <taxon>Methanobacteriati</taxon>
        <taxon>Methanobacteriota</taxon>
        <taxon>Stenosarchaea group</taxon>
        <taxon>Halobacteria</taxon>
        <taxon>Halobacteriales</taxon>
        <taxon>Natrialbaceae</taxon>
        <taxon>Natrarchaeobius</taxon>
    </lineage>
</organism>
<proteinExistence type="predicted"/>
<accession>A0A3N6NBH7</accession>
<gene>
    <name evidence="1" type="ORF">EA473_07440</name>
</gene>
<dbReference type="EMBL" id="REGA01000004">
    <property type="protein sequence ID" value="RQG96002.1"/>
    <property type="molecule type" value="Genomic_DNA"/>
</dbReference>
<evidence type="ECO:0000313" key="1">
    <source>
        <dbReference type="EMBL" id="RQG96002.1"/>
    </source>
</evidence>
<keyword evidence="2" id="KW-1185">Reference proteome</keyword>
<name>A0A3N6NBH7_NATCH</name>
<protein>
    <submittedName>
        <fullName evidence="1">Uncharacterized protein</fullName>
    </submittedName>
</protein>
<sequence length="73" mass="8138">MIGYKSIGHIHERYTVIKDITFGHEDDLKNGTAFGQTVSVIDNRTHTRAGFDGFKFAMLLLSMETGIACFTDP</sequence>
<dbReference type="AlphaFoldDB" id="A0A3N6NBH7"/>
<reference evidence="1 2" key="1">
    <citation type="submission" date="2018-10" db="EMBL/GenBank/DDBJ databases">
        <title>Natrarchaeobius chitinivorans gen. nov., sp. nov., and Natrarchaeobius haloalkaliphilus sp. nov., alkaliphilic, chitin-utilizing haloarchaea from hypersaline alkaline lakes.</title>
        <authorList>
            <person name="Sorokin D.Y."/>
            <person name="Elcheninov A.G."/>
            <person name="Kostrikina N.A."/>
            <person name="Bale N.J."/>
            <person name="Sinninghe Damste J.S."/>
            <person name="Khijniak T.V."/>
            <person name="Kublanov I.V."/>
            <person name="Toshchakov S.V."/>
        </authorList>
    </citation>
    <scope>NUCLEOTIDE SEQUENCE [LARGE SCALE GENOMIC DNA]</scope>
    <source>
        <strain evidence="1 2">AArcht4T</strain>
    </source>
</reference>